<comment type="subcellular location">
    <subcellularLocation>
        <location evidence="1">Cytoplasm</location>
    </subcellularLocation>
</comment>
<dbReference type="PANTHER" id="PTHR10972:SF203">
    <property type="entry name" value="OXYSTEROL-BINDING PROTEIN HOMOLOG 3"/>
    <property type="match status" value="1"/>
</dbReference>
<evidence type="ECO:0000256" key="7">
    <source>
        <dbReference type="ARBA" id="ARBA00023121"/>
    </source>
</evidence>
<dbReference type="GO" id="GO:0034727">
    <property type="term" value="P:piecemeal microautophagy of the nucleus"/>
    <property type="evidence" value="ECO:0000318"/>
    <property type="project" value="GO_Central"/>
</dbReference>
<dbReference type="PROSITE" id="PS50003">
    <property type="entry name" value="PH_DOMAIN"/>
    <property type="match status" value="1"/>
</dbReference>
<evidence type="ECO:0000313" key="10">
    <source>
        <dbReference type="EMBL" id="AAS54846.1"/>
    </source>
</evidence>
<dbReference type="SUPFAM" id="SSF144000">
    <property type="entry name" value="Oxysterol-binding protein-like"/>
    <property type="match status" value="1"/>
</dbReference>
<evidence type="ECO:0000256" key="3">
    <source>
        <dbReference type="ARBA" id="ARBA00022448"/>
    </source>
</evidence>
<dbReference type="Proteomes" id="UP000000591">
    <property type="component" value="Chromosome VII"/>
</dbReference>
<dbReference type="AlphaFoldDB" id="Q74Z50"/>
<keyword evidence="4" id="KW-0963">Cytoplasm</keyword>
<accession>Q74Z50</accession>
<comment type="similarity">
    <text evidence="2">Belongs to the OSBP family.</text>
</comment>
<dbReference type="KEGG" id="ago:AGOS_AGR356W"/>
<keyword evidence="11" id="KW-1185">Reference proteome</keyword>
<evidence type="ECO:0000256" key="8">
    <source>
        <dbReference type="SAM" id="MobiDB-lite"/>
    </source>
</evidence>
<keyword evidence="6" id="KW-0445">Lipid transport</keyword>
<dbReference type="Gene3D" id="2.30.29.30">
    <property type="entry name" value="Pleckstrin-homology domain (PH domain)/Phosphotyrosine-binding domain (PTB)"/>
    <property type="match status" value="1"/>
</dbReference>
<dbReference type="CDD" id="cd13289">
    <property type="entry name" value="PH_Osh3p_yeast"/>
    <property type="match status" value="1"/>
</dbReference>
<dbReference type="InterPro" id="IPR011993">
    <property type="entry name" value="PH-like_dom_sf"/>
</dbReference>
<dbReference type="STRING" id="284811.Q74Z50"/>
<evidence type="ECO:0000256" key="4">
    <source>
        <dbReference type="ARBA" id="ARBA00022490"/>
    </source>
</evidence>
<feature type="region of interest" description="Disordered" evidence="8">
    <location>
        <begin position="95"/>
        <end position="117"/>
    </location>
</feature>
<dbReference type="eggNOG" id="KOG1737">
    <property type="taxonomic scope" value="Eukaryota"/>
</dbReference>
<feature type="region of interest" description="Disordered" evidence="8">
    <location>
        <begin position="522"/>
        <end position="566"/>
    </location>
</feature>
<dbReference type="OMA" id="SYFVRWV"/>
<reference evidence="11" key="2">
    <citation type="journal article" date="2013" name="G3 (Bethesda)">
        <title>Genomes of Ashbya fungi isolated from insects reveal four mating-type loci, numerous translocations, lack of transposons, and distinct gene duplications.</title>
        <authorList>
            <person name="Dietrich F.S."/>
            <person name="Voegeli S."/>
            <person name="Kuo S."/>
            <person name="Philippsen P."/>
        </authorList>
    </citation>
    <scope>GENOME REANNOTATION</scope>
    <source>
        <strain evidence="11">ATCC 10895 / CBS 109.51 / FGSC 9923 / NRRL Y-1056</strain>
    </source>
</reference>
<keyword evidence="5" id="KW-0597">Phosphoprotein</keyword>
<dbReference type="GO" id="GO:0097038">
    <property type="term" value="C:perinuclear endoplasmic reticulum"/>
    <property type="evidence" value="ECO:0000318"/>
    <property type="project" value="GO_Central"/>
</dbReference>
<evidence type="ECO:0000256" key="6">
    <source>
        <dbReference type="ARBA" id="ARBA00023055"/>
    </source>
</evidence>
<dbReference type="OrthoDB" id="1854502at2759"/>
<dbReference type="SMART" id="SM00233">
    <property type="entry name" value="PH"/>
    <property type="match status" value="1"/>
</dbReference>
<evidence type="ECO:0000313" key="11">
    <source>
        <dbReference type="Proteomes" id="UP000000591"/>
    </source>
</evidence>
<dbReference type="GO" id="GO:0005829">
    <property type="term" value="C:cytosol"/>
    <property type="evidence" value="ECO:0000318"/>
    <property type="project" value="GO_Central"/>
</dbReference>
<dbReference type="RefSeq" id="NP_987022.1">
    <property type="nucleotide sequence ID" value="NM_212084.1"/>
</dbReference>
<gene>
    <name evidence="10" type="ORF">AGOS_AGR356W</name>
</gene>
<proteinExistence type="inferred from homology"/>
<dbReference type="GO" id="GO:0120009">
    <property type="term" value="P:intermembrane lipid transfer"/>
    <property type="evidence" value="ECO:0007669"/>
    <property type="project" value="UniProtKB-ARBA"/>
</dbReference>
<dbReference type="FunFam" id="2.40.160.120:FF:000013">
    <property type="entry name" value="Oxysterol binding protein"/>
    <property type="match status" value="1"/>
</dbReference>
<dbReference type="InterPro" id="IPR000648">
    <property type="entry name" value="Oxysterol-bd"/>
</dbReference>
<dbReference type="HOGENOM" id="CLU_007105_4_0_1"/>
<dbReference type="GO" id="GO:0030011">
    <property type="term" value="P:maintenance of cell polarity"/>
    <property type="evidence" value="ECO:0000318"/>
    <property type="project" value="GO_Central"/>
</dbReference>
<dbReference type="InterPro" id="IPR001849">
    <property type="entry name" value="PH_domain"/>
</dbReference>
<dbReference type="GO" id="GO:0032541">
    <property type="term" value="C:cortical endoplasmic reticulum"/>
    <property type="evidence" value="ECO:0000318"/>
    <property type="project" value="GO_Central"/>
</dbReference>
<evidence type="ECO:0000256" key="2">
    <source>
        <dbReference type="ARBA" id="ARBA00008842"/>
    </source>
</evidence>
<feature type="domain" description="PH" evidence="9">
    <location>
        <begin position="224"/>
        <end position="318"/>
    </location>
</feature>
<dbReference type="FunCoup" id="Q74Z50">
    <property type="interactions" value="121"/>
</dbReference>
<dbReference type="InterPro" id="IPR036598">
    <property type="entry name" value="GOLD_dom_sf"/>
</dbReference>
<dbReference type="GO" id="GO:0006897">
    <property type="term" value="P:endocytosis"/>
    <property type="evidence" value="ECO:0000318"/>
    <property type="project" value="GO_Central"/>
</dbReference>
<evidence type="ECO:0000256" key="1">
    <source>
        <dbReference type="ARBA" id="ARBA00004496"/>
    </source>
</evidence>
<dbReference type="EMBL" id="AE016820">
    <property type="protein sequence ID" value="AAS54846.1"/>
    <property type="molecule type" value="Genomic_DNA"/>
</dbReference>
<dbReference type="SUPFAM" id="SSF50729">
    <property type="entry name" value="PH domain-like"/>
    <property type="match status" value="1"/>
</dbReference>
<evidence type="ECO:0000259" key="9">
    <source>
        <dbReference type="PROSITE" id="PS50003"/>
    </source>
</evidence>
<organism evidence="10 11">
    <name type="scientific">Eremothecium gossypii (strain ATCC 10895 / CBS 109.51 / FGSC 9923 / NRRL Y-1056)</name>
    <name type="common">Yeast</name>
    <name type="synonym">Ashbya gossypii</name>
    <dbReference type="NCBI Taxonomy" id="284811"/>
    <lineage>
        <taxon>Eukaryota</taxon>
        <taxon>Fungi</taxon>
        <taxon>Dikarya</taxon>
        <taxon>Ascomycota</taxon>
        <taxon>Saccharomycotina</taxon>
        <taxon>Saccharomycetes</taxon>
        <taxon>Saccharomycetales</taxon>
        <taxon>Saccharomycetaceae</taxon>
        <taxon>Eremothecium</taxon>
    </lineage>
</organism>
<dbReference type="GO" id="GO:0032934">
    <property type="term" value="F:sterol binding"/>
    <property type="evidence" value="ECO:0000318"/>
    <property type="project" value="GO_Central"/>
</dbReference>
<dbReference type="Pfam" id="PF15409">
    <property type="entry name" value="PH_8"/>
    <property type="match status" value="1"/>
</dbReference>
<dbReference type="Gene3D" id="2.40.160.120">
    <property type="match status" value="1"/>
</dbReference>
<reference evidence="10 11" key="1">
    <citation type="journal article" date="2004" name="Science">
        <title>The Ashbya gossypii genome as a tool for mapping the ancient Saccharomyces cerevisiae genome.</title>
        <authorList>
            <person name="Dietrich F.S."/>
            <person name="Voegeli S."/>
            <person name="Brachat S."/>
            <person name="Lerch A."/>
            <person name="Gates K."/>
            <person name="Steiner S."/>
            <person name="Mohr C."/>
            <person name="Pohlmann R."/>
            <person name="Luedi P."/>
            <person name="Choi S."/>
            <person name="Wing R.A."/>
            <person name="Flavier A."/>
            <person name="Gaffney T.D."/>
            <person name="Philippsen P."/>
        </authorList>
    </citation>
    <scope>NUCLEOTIDE SEQUENCE [LARGE SCALE GENOMIC DNA]</scope>
    <source>
        <strain evidence="11">ATCC 10895 / CBS 109.51 / FGSC 9923 / NRRL Y-1056</strain>
    </source>
</reference>
<keyword evidence="3" id="KW-0813">Transport</keyword>
<evidence type="ECO:0000256" key="5">
    <source>
        <dbReference type="ARBA" id="ARBA00022553"/>
    </source>
</evidence>
<name>Q74Z50_EREGS</name>
<dbReference type="InParanoid" id="Q74Z50"/>
<feature type="compositionally biased region" description="Acidic residues" evidence="8">
    <location>
        <begin position="546"/>
        <end position="557"/>
    </location>
</feature>
<dbReference type="GO" id="GO:0006887">
    <property type="term" value="P:exocytosis"/>
    <property type="evidence" value="ECO:0000318"/>
    <property type="project" value="GO_Central"/>
</dbReference>
<dbReference type="InterPro" id="IPR041680">
    <property type="entry name" value="PH_8"/>
</dbReference>
<dbReference type="Pfam" id="PF01237">
    <property type="entry name" value="Oxysterol_BP"/>
    <property type="match status" value="1"/>
</dbReference>
<feature type="compositionally biased region" description="Low complexity" evidence="8">
    <location>
        <begin position="380"/>
        <end position="395"/>
    </location>
</feature>
<dbReference type="GeneID" id="4623325"/>
<dbReference type="SUPFAM" id="SSF101576">
    <property type="entry name" value="Supernatant protein factor (SPF), C-terminal domain"/>
    <property type="match status" value="1"/>
</dbReference>
<dbReference type="PANTHER" id="PTHR10972">
    <property type="entry name" value="OXYSTEROL-BINDING PROTEIN-RELATED"/>
    <property type="match status" value="1"/>
</dbReference>
<protein>
    <submittedName>
        <fullName evidence="10">AGR356Wp</fullName>
    </submittedName>
</protein>
<dbReference type="GO" id="GO:0005886">
    <property type="term" value="C:plasma membrane"/>
    <property type="evidence" value="ECO:0000318"/>
    <property type="project" value="GO_Central"/>
</dbReference>
<keyword evidence="7" id="KW-0446">Lipid-binding</keyword>
<sequence>METIDVQNKSFVVRWLKVRRGDTVSYQLKPLKKSIGFGIYRRMKETAGPSNMSTARGAPSTLTVSTGLSHAEPQVHLEADAANLMVEFRQRAFSTSSSSQAREEAEEGAPQSELQTRLDQSGLVRVAWVGNVQGNEIYQGTLMNDDYNEESYYAFVIDNTASKTVKKKVLFSASVVRPAFDAESVFSQDDLMHDYTVAASNTHMLAVPQAPQPSQSELFRLKQGRILQGYLLKKRRKRLQGFRKRFFKLDLKYGTLSYYLSERNSVCRGEIVISLSTVSASRKSRLIVVDSGMEIWALKARDDDEWNTWVEALEACYKIENADKQPIAKELLPQDTVHGQAQTLMSDIQVAKSKVEEWKASVCYNIQQNEKVFTKPPTPQTRSDSRSSSLSSTKSPFRRNRNTSNADQYVSVAFPGSATGHSAINTSNSSYGTHPTSSCSLTEHEVYRKLNELESLLSSIAVRSRMIFTSPIFASLSGGRLTDGTAVPTKSSTASIFSEVFFDALDDNAVIMLDDEEVADLVGPDSGSAKENALSRADTADSSKDDESDNDEDDDGSVEIIEKRPPLERSHTELTGLYPLPIIGKIKRRDDITPANSAPPSLLAFLRKNVGKDLNSISMPMTSNEPITILQMMSETFEYAELLTAAAAAADPMKRLALVAAFSVSYLSVHREKARAMRKPVNPLLGETYELVREDKGYRLISEKVSHKPQIFAFHVEHKDWVCYYTISPQQKFWGKSLEFTNEGEITCILKATGDKYVWNQPSMLLKNIIAGERYLEPQNQFEIHSSNGGKAVVAFKQGGMFSSRSEDLSISIFDASRNLFGTLKGQWTNKLVNESTGETVWQIGELVPKASKKFGFTKFTANLNEITELEKDMIPPTDSRLRPDVRLYEAGDVDAAEQLKLQLEQLQRERRSKGADVSPMYFRKSGNNSWTLLNGNENYWERRRRHDWSGVQSLW</sequence>
<dbReference type="GO" id="GO:0035621">
    <property type="term" value="P:ER to Golgi ceramide transport"/>
    <property type="evidence" value="ECO:0000318"/>
    <property type="project" value="GO_Central"/>
</dbReference>
<feature type="region of interest" description="Disordered" evidence="8">
    <location>
        <begin position="373"/>
        <end position="402"/>
    </location>
</feature>
<dbReference type="InterPro" id="IPR037239">
    <property type="entry name" value="OSBP_sf"/>
</dbReference>